<evidence type="ECO:0000313" key="4">
    <source>
        <dbReference type="EMBL" id="KKL85761.1"/>
    </source>
</evidence>
<dbReference type="SUPFAM" id="SSF48452">
    <property type="entry name" value="TPR-like"/>
    <property type="match status" value="1"/>
</dbReference>
<dbReference type="InterPro" id="IPR019734">
    <property type="entry name" value="TPR_rpt"/>
</dbReference>
<evidence type="ECO:0000256" key="2">
    <source>
        <dbReference type="ARBA" id="ARBA00022803"/>
    </source>
</evidence>
<reference evidence="4" key="1">
    <citation type="journal article" date="2015" name="Nature">
        <title>Complex archaea that bridge the gap between prokaryotes and eukaryotes.</title>
        <authorList>
            <person name="Spang A."/>
            <person name="Saw J.H."/>
            <person name="Jorgensen S.L."/>
            <person name="Zaremba-Niedzwiedzka K."/>
            <person name="Martijn J."/>
            <person name="Lind A.E."/>
            <person name="van Eijk R."/>
            <person name="Schleper C."/>
            <person name="Guy L."/>
            <person name="Ettema T.J."/>
        </authorList>
    </citation>
    <scope>NUCLEOTIDE SEQUENCE</scope>
</reference>
<feature type="compositionally biased region" description="Acidic residues" evidence="3">
    <location>
        <begin position="237"/>
        <end position="254"/>
    </location>
</feature>
<dbReference type="EMBL" id="LAZR01021315">
    <property type="protein sequence ID" value="KKL85761.1"/>
    <property type="molecule type" value="Genomic_DNA"/>
</dbReference>
<proteinExistence type="predicted"/>
<dbReference type="PROSITE" id="PS50005">
    <property type="entry name" value="TPR"/>
    <property type="match status" value="1"/>
</dbReference>
<dbReference type="Pfam" id="PF07719">
    <property type="entry name" value="TPR_2"/>
    <property type="match status" value="1"/>
</dbReference>
<dbReference type="PROSITE" id="PS50293">
    <property type="entry name" value="TPR_REGION"/>
    <property type="match status" value="1"/>
</dbReference>
<gene>
    <name evidence="4" type="ORF">LCGC14_1951500</name>
</gene>
<evidence type="ECO:0000256" key="1">
    <source>
        <dbReference type="ARBA" id="ARBA00022737"/>
    </source>
</evidence>
<keyword evidence="2" id="KW-0802">TPR repeat</keyword>
<dbReference type="Gene3D" id="1.25.40.10">
    <property type="entry name" value="Tetratricopeptide repeat domain"/>
    <property type="match status" value="1"/>
</dbReference>
<feature type="region of interest" description="Disordered" evidence="3">
    <location>
        <begin position="221"/>
        <end position="275"/>
    </location>
</feature>
<dbReference type="InterPro" id="IPR013105">
    <property type="entry name" value="TPR_2"/>
</dbReference>
<accession>A0A0F9G5R8</accession>
<comment type="caution">
    <text evidence="4">The sequence shown here is derived from an EMBL/GenBank/DDBJ whole genome shotgun (WGS) entry which is preliminary data.</text>
</comment>
<dbReference type="AlphaFoldDB" id="A0A0F9G5R8"/>
<sequence>MVHQAEDRAKVRRQRGQAAIQLALQGRWEDAANLNKSLIDAFPTDVDSYNRLGRAMTELGRYGEAREAYQKALEIDPLNSIASKNLSRLSTLGKKSAPRQATQKLSPQMFIEEMGKTGVTTLLRSNMGVAARMSAGDQVSLERDNGSLVVKTTDDEFIGEVEPRLGQRLSKLMEAGNQYVVAIGGISESDVKVFIRETFQHPSQEGKRSFPPVATQTVRPYLKDRLIRRDTQGESYYESDEGEESDGNRDDDEAEVRVHKFGRMPSVDEEEGGEE</sequence>
<organism evidence="4">
    <name type="scientific">marine sediment metagenome</name>
    <dbReference type="NCBI Taxonomy" id="412755"/>
    <lineage>
        <taxon>unclassified sequences</taxon>
        <taxon>metagenomes</taxon>
        <taxon>ecological metagenomes</taxon>
    </lineage>
</organism>
<dbReference type="InterPro" id="IPR011990">
    <property type="entry name" value="TPR-like_helical_dom_sf"/>
</dbReference>
<protein>
    <submittedName>
        <fullName evidence="4">Uncharacterized protein</fullName>
    </submittedName>
</protein>
<name>A0A0F9G5R8_9ZZZZ</name>
<keyword evidence="1" id="KW-0677">Repeat</keyword>
<feature type="compositionally biased region" description="Basic and acidic residues" evidence="3">
    <location>
        <begin position="221"/>
        <end position="232"/>
    </location>
</feature>
<evidence type="ECO:0000256" key="3">
    <source>
        <dbReference type="SAM" id="MobiDB-lite"/>
    </source>
</evidence>
<dbReference type="SMART" id="SM00028">
    <property type="entry name" value="TPR"/>
    <property type="match status" value="1"/>
</dbReference>